<evidence type="ECO:0000256" key="1">
    <source>
        <dbReference type="SAM" id="MobiDB-lite"/>
    </source>
</evidence>
<keyword evidence="3" id="KW-0378">Hydrolase</keyword>
<feature type="domain" description="Endonuclease/exonuclease/phosphatase" evidence="2">
    <location>
        <begin position="65"/>
        <end position="380"/>
    </location>
</feature>
<keyword evidence="3" id="KW-0255">Endonuclease</keyword>
<keyword evidence="3" id="KW-0269">Exonuclease</keyword>
<dbReference type="InterPro" id="IPR005135">
    <property type="entry name" value="Endo/exonuclease/phosphatase"/>
</dbReference>
<dbReference type="GO" id="GO:0004519">
    <property type="term" value="F:endonuclease activity"/>
    <property type="evidence" value="ECO:0007669"/>
    <property type="project" value="UniProtKB-KW"/>
</dbReference>
<comment type="caution">
    <text evidence="3">The sequence shown here is derived from an EMBL/GenBank/DDBJ whole genome shotgun (WGS) entry which is preliminary data.</text>
</comment>
<name>A0A6M0QRZ3_9RHOB</name>
<dbReference type="Proteomes" id="UP000477782">
    <property type="component" value="Unassembled WGS sequence"/>
</dbReference>
<evidence type="ECO:0000313" key="3">
    <source>
        <dbReference type="EMBL" id="NEY90207.1"/>
    </source>
</evidence>
<dbReference type="SUPFAM" id="SSF56219">
    <property type="entry name" value="DNase I-like"/>
    <property type="match status" value="1"/>
</dbReference>
<keyword evidence="3" id="KW-0540">Nuclease</keyword>
<dbReference type="GO" id="GO:0004527">
    <property type="term" value="F:exonuclease activity"/>
    <property type="evidence" value="ECO:0007669"/>
    <property type="project" value="UniProtKB-KW"/>
</dbReference>
<proteinExistence type="predicted"/>
<reference evidence="3 4" key="1">
    <citation type="submission" date="2020-02" db="EMBL/GenBank/DDBJ databases">
        <authorList>
            <person name="Chen W.-M."/>
        </authorList>
    </citation>
    <scope>NUCLEOTIDE SEQUENCE [LARGE SCALE GENOMIC DNA]</scope>
    <source>
        <strain evidence="3 4">KMS-5</strain>
    </source>
</reference>
<sequence length="390" mass="41335">MGLSTCKLVHARHCHGTGRRHDSGTPQCQPRAAGRARRACRGLIAAFAAGLWALGASAETLRIATYNADLSAPGPGLLLFDLRKKELPAQRAAVVEAITALDADVLLLTGIDFDLGGEALGALADRLEAAGLSYPHRIALRPNTGVPTGRDLDGNGQLGEARDAQGWGRFPGEGGMAVLSRLPLGADGRDFSTYLWADLQGNLMPDTDPARDVQRLHTTGAHEVPVLLPDGRTLRLLAFYASPPAFDGPEDRNGRRNHDEAAFWLRLLAGDLPLAPPEPPFVILGQTSLDPEDGGGRPEALRALLSHPALQDPAPRGQSGREDPGQQGDPALDTALYDDLGGLRVEVILPSADLPVAAAGVLGPPEEDEMARTLATASRHRPVWVDLRLP</sequence>
<evidence type="ECO:0000259" key="2">
    <source>
        <dbReference type="Pfam" id="PF03372"/>
    </source>
</evidence>
<dbReference type="AlphaFoldDB" id="A0A6M0QRZ3"/>
<organism evidence="3 4">
    <name type="scientific">Tabrizicola oligotrophica</name>
    <dbReference type="NCBI Taxonomy" id="2710650"/>
    <lineage>
        <taxon>Bacteria</taxon>
        <taxon>Pseudomonadati</taxon>
        <taxon>Pseudomonadota</taxon>
        <taxon>Alphaproteobacteria</taxon>
        <taxon>Rhodobacterales</taxon>
        <taxon>Paracoccaceae</taxon>
        <taxon>Tabrizicola</taxon>
    </lineage>
</organism>
<protein>
    <submittedName>
        <fullName evidence="3">Endonuclease/exonuclease/phosphatase family protein</fullName>
    </submittedName>
</protein>
<accession>A0A6M0QRZ3</accession>
<dbReference type="EMBL" id="JAAIVJ010000003">
    <property type="protein sequence ID" value="NEY90207.1"/>
    <property type="molecule type" value="Genomic_DNA"/>
</dbReference>
<keyword evidence="4" id="KW-1185">Reference proteome</keyword>
<dbReference type="Gene3D" id="3.60.10.10">
    <property type="entry name" value="Endonuclease/exonuclease/phosphatase"/>
    <property type="match status" value="1"/>
</dbReference>
<dbReference type="Pfam" id="PF03372">
    <property type="entry name" value="Exo_endo_phos"/>
    <property type="match status" value="1"/>
</dbReference>
<evidence type="ECO:0000313" key="4">
    <source>
        <dbReference type="Proteomes" id="UP000477782"/>
    </source>
</evidence>
<feature type="region of interest" description="Disordered" evidence="1">
    <location>
        <begin position="310"/>
        <end position="334"/>
    </location>
</feature>
<dbReference type="InterPro" id="IPR036691">
    <property type="entry name" value="Endo/exonu/phosph_ase_sf"/>
</dbReference>
<gene>
    <name evidence="3" type="ORF">G4Z14_07830</name>
</gene>